<dbReference type="InterPro" id="IPR001060">
    <property type="entry name" value="FCH_dom"/>
</dbReference>
<dbReference type="OMA" id="FQTHEVD"/>
<evidence type="ECO:0000256" key="2">
    <source>
        <dbReference type="SAM" id="Coils"/>
    </source>
</evidence>
<dbReference type="GeneID" id="19471754"/>
<dbReference type="KEGG" id="glz:GLAREA_12714"/>
<feature type="compositionally biased region" description="Basic and acidic residues" evidence="3">
    <location>
        <begin position="330"/>
        <end position="341"/>
    </location>
</feature>
<dbReference type="RefSeq" id="XP_008081686.1">
    <property type="nucleotide sequence ID" value="XM_008083495.1"/>
</dbReference>
<dbReference type="FunFam" id="1.20.1270.60:FF:000102">
    <property type="entry name" value="WGS project CABT00000000 data, contig 2.23"/>
    <property type="match status" value="1"/>
</dbReference>
<organism evidence="5 6">
    <name type="scientific">Glarea lozoyensis (strain ATCC 20868 / MF5171)</name>
    <dbReference type="NCBI Taxonomy" id="1116229"/>
    <lineage>
        <taxon>Eukaryota</taxon>
        <taxon>Fungi</taxon>
        <taxon>Dikarya</taxon>
        <taxon>Ascomycota</taxon>
        <taxon>Pezizomycotina</taxon>
        <taxon>Leotiomycetes</taxon>
        <taxon>Helotiales</taxon>
        <taxon>Helotiaceae</taxon>
        <taxon>Glarea</taxon>
    </lineage>
</organism>
<accession>S3DHB2</accession>
<feature type="region of interest" description="Disordered" evidence="3">
    <location>
        <begin position="518"/>
        <end position="549"/>
    </location>
</feature>
<dbReference type="CDD" id="cd09264">
    <property type="entry name" value="AP_Syp1_MHD"/>
    <property type="match status" value="1"/>
</dbReference>
<dbReference type="GO" id="GO:0032185">
    <property type="term" value="P:septin cytoskeleton organization"/>
    <property type="evidence" value="ECO:0007669"/>
    <property type="project" value="TreeGrafter"/>
</dbReference>
<evidence type="ECO:0000256" key="3">
    <source>
        <dbReference type="SAM" id="MobiDB-lite"/>
    </source>
</evidence>
<dbReference type="eggNOG" id="ENOG502QQAW">
    <property type="taxonomic scope" value="Eukaryota"/>
</dbReference>
<dbReference type="PANTHER" id="PTHR23065">
    <property type="entry name" value="PROLINE-SERINE-THREONINE PHOSPHATASE INTERACTING PROTEIN 1"/>
    <property type="match status" value="1"/>
</dbReference>
<proteinExistence type="predicted"/>
<dbReference type="Gene3D" id="1.20.1270.60">
    <property type="entry name" value="Arfaptin homology (AH) domain/BAR domain"/>
    <property type="match status" value="1"/>
</dbReference>
<feature type="compositionally biased region" description="Low complexity" evidence="3">
    <location>
        <begin position="251"/>
        <end position="265"/>
    </location>
</feature>
<feature type="coiled-coil region" evidence="2">
    <location>
        <begin position="120"/>
        <end position="147"/>
    </location>
</feature>
<dbReference type="PROSITE" id="PS51072">
    <property type="entry name" value="MHD"/>
    <property type="match status" value="1"/>
</dbReference>
<dbReference type="HOGENOM" id="CLU_011037_0_0_1"/>
<dbReference type="EMBL" id="KE145362">
    <property type="protein sequence ID" value="EPE31411.1"/>
    <property type="molecule type" value="Genomic_DNA"/>
</dbReference>
<evidence type="ECO:0000313" key="5">
    <source>
        <dbReference type="EMBL" id="EPE31411.1"/>
    </source>
</evidence>
<feature type="domain" description="MHD" evidence="4">
    <location>
        <begin position="592"/>
        <end position="858"/>
    </location>
</feature>
<feature type="compositionally biased region" description="Basic and acidic residues" evidence="3">
    <location>
        <begin position="427"/>
        <end position="436"/>
    </location>
</feature>
<gene>
    <name evidence="5" type="ORF">GLAREA_12714</name>
</gene>
<feature type="compositionally biased region" description="Polar residues" evidence="3">
    <location>
        <begin position="374"/>
        <end position="405"/>
    </location>
</feature>
<dbReference type="InterPro" id="IPR018808">
    <property type="entry name" value="Muniscin_C"/>
</dbReference>
<feature type="compositionally biased region" description="Polar residues" evidence="3">
    <location>
        <begin position="518"/>
        <end position="535"/>
    </location>
</feature>
<feature type="region of interest" description="Disordered" evidence="3">
    <location>
        <begin position="232"/>
        <end position="460"/>
    </location>
</feature>
<name>S3DHB2_GLAL2</name>
<dbReference type="AlphaFoldDB" id="S3DHB2"/>
<feature type="compositionally biased region" description="Basic and acidic residues" evidence="3">
    <location>
        <begin position="277"/>
        <end position="293"/>
    </location>
</feature>
<dbReference type="InterPro" id="IPR028565">
    <property type="entry name" value="MHD"/>
</dbReference>
<protein>
    <submittedName>
        <fullName evidence="5">BAR/IMD</fullName>
    </submittedName>
</protein>
<dbReference type="Pfam" id="PF10291">
    <property type="entry name" value="muHD"/>
    <property type="match status" value="1"/>
</dbReference>
<dbReference type="GO" id="GO:0006897">
    <property type="term" value="P:endocytosis"/>
    <property type="evidence" value="ECO:0007669"/>
    <property type="project" value="UniProtKB-KW"/>
</dbReference>
<dbReference type="GO" id="GO:0005886">
    <property type="term" value="C:plasma membrane"/>
    <property type="evidence" value="ECO:0007669"/>
    <property type="project" value="TreeGrafter"/>
</dbReference>
<dbReference type="Pfam" id="PF00611">
    <property type="entry name" value="FCH"/>
    <property type="match status" value="1"/>
</dbReference>
<dbReference type="GO" id="GO:0030139">
    <property type="term" value="C:endocytic vesicle"/>
    <property type="evidence" value="ECO:0007669"/>
    <property type="project" value="TreeGrafter"/>
</dbReference>
<evidence type="ECO:0000313" key="6">
    <source>
        <dbReference type="Proteomes" id="UP000016922"/>
    </source>
</evidence>
<dbReference type="Proteomes" id="UP000016922">
    <property type="component" value="Unassembled WGS sequence"/>
</dbReference>
<reference evidence="5 6" key="1">
    <citation type="journal article" date="2013" name="BMC Genomics">
        <title>Genomics-driven discovery of the pneumocandin biosynthetic gene cluster in the fungus Glarea lozoyensis.</title>
        <authorList>
            <person name="Chen L."/>
            <person name="Yue Q."/>
            <person name="Zhang X."/>
            <person name="Xiang M."/>
            <person name="Wang C."/>
            <person name="Li S."/>
            <person name="Che Y."/>
            <person name="Ortiz-Lopez F.J."/>
            <person name="Bills G.F."/>
            <person name="Liu X."/>
            <person name="An Z."/>
        </authorList>
    </citation>
    <scope>NUCLEOTIDE SEQUENCE [LARGE SCALE GENOMIC DNA]</scope>
    <source>
        <strain evidence="6">ATCC 20868 / MF5171</strain>
    </source>
</reference>
<feature type="compositionally biased region" description="Low complexity" evidence="3">
    <location>
        <begin position="450"/>
        <end position="460"/>
    </location>
</feature>
<evidence type="ECO:0000256" key="1">
    <source>
        <dbReference type="ARBA" id="ARBA00022583"/>
    </source>
</evidence>
<dbReference type="InterPro" id="IPR049609">
    <property type="entry name" value="Syp1-like_MHD"/>
</dbReference>
<dbReference type="SUPFAM" id="SSF103657">
    <property type="entry name" value="BAR/IMD domain-like"/>
    <property type="match status" value="1"/>
</dbReference>
<dbReference type="PANTHER" id="PTHR23065:SF54">
    <property type="entry name" value="SUPPRESSOR OF YEAST PROFILIN DELETION"/>
    <property type="match status" value="1"/>
</dbReference>
<keyword evidence="6" id="KW-1185">Reference proteome</keyword>
<dbReference type="CDD" id="cd07650">
    <property type="entry name" value="F-BAR_Syp1p_like"/>
    <property type="match status" value="1"/>
</dbReference>
<dbReference type="OrthoDB" id="331602at2759"/>
<sequence>MELSRQEYPAMLERLQPASAVSKFNERVKRIGKTNSEIADWLQERRRIEDAYVQGLRKLAKRPLAEVGQDLGVFDVPWKKIVIATDEIASSHHTLSQRIEEDVEKPLRAFAANSREMQGITTIQGNLTSMAKELDEAQEKSDKLSKKGGKASAAKVEKASTQLQIAEQQWNSQAPFVFETLQALDETRLNHLRDVLTQYTTHQTDLMQRNTTAVEQTLNSLLEINTSQEIKNWSQAGMMGKPERRMTRQQSTAESTTAPSMAASTMPPPPTPGSNQGDDRSQHSSRPEKENLKSRFGTMLGRRRQSIHGSLPTFGRAPSPSKGGFVPFGRPDRSSASRDGRPSPSPRASSNNLRESPSRDNRLSSLAESPPNLSPTAPTNGTNGVTAQSAHITDSLPQRPKTSGANGSGDMSDMSQIMPPPGPPPSHLKEVSKDSEGFNVPAPQNDPISQAQAEAAQEIEQPQFKLDIRPDPIQEQDDDAKAALSNVANTLRSSQMITPNRKLGTVRGRRDVRNTIFVPSNSTMPTSESFNIPTTENPPPPSPSLMPGRSAALAALSNSDHRAAPSVSDTTSIRSGHSLTNHASVKHAEMHNIGLNASIIETVSATFENGVIKTSKISGEIALVYNRSNDDDAPLPPEQEIIRINNFPNLEAIGPNRTFLHPVSTEKSDEFTIDLAPISARSSVGFTYKGHSDDSNVLGQGPLIIKPAWQQLSDKLQLLVEYSVNPSSGLESINFQNFVIVAHYDGARATAVQTKPSGTHLKEQKLVYWRLGDITLNVKPNKVICRFAGSEGAVPTPGRIEARWEIQGLGMGEGVFGSGISLSRLEVNKGKEREVVLKEDDPFADEGTEGARGNWVDVGGVRKFVSGKYEAVNAAL</sequence>
<dbReference type="GO" id="GO:0032153">
    <property type="term" value="C:cell division site"/>
    <property type="evidence" value="ECO:0007669"/>
    <property type="project" value="TreeGrafter"/>
</dbReference>
<evidence type="ECO:0000259" key="4">
    <source>
        <dbReference type="PROSITE" id="PS51072"/>
    </source>
</evidence>
<keyword evidence="2" id="KW-0175">Coiled coil</keyword>
<dbReference type="STRING" id="1116229.S3DHB2"/>
<dbReference type="InterPro" id="IPR027267">
    <property type="entry name" value="AH/BAR_dom_sf"/>
</dbReference>
<keyword evidence="1" id="KW-0254">Endocytosis</keyword>